<dbReference type="PROSITE" id="PS51093">
    <property type="entry name" value="PTS_EIIA_TYPE_1"/>
    <property type="match status" value="1"/>
</dbReference>
<keyword evidence="6" id="KW-0418">Kinase</keyword>
<dbReference type="AlphaFoldDB" id="A0A2N6SXU3"/>
<evidence type="ECO:0000256" key="6">
    <source>
        <dbReference type="ARBA" id="ARBA00022777"/>
    </source>
</evidence>
<dbReference type="GO" id="GO:0016301">
    <property type="term" value="F:kinase activity"/>
    <property type="evidence" value="ECO:0007669"/>
    <property type="project" value="UniProtKB-KW"/>
</dbReference>
<dbReference type="RefSeq" id="WP_102213481.1">
    <property type="nucleotide sequence ID" value="NZ_PNHF01000019.1"/>
</dbReference>
<evidence type="ECO:0000256" key="2">
    <source>
        <dbReference type="ARBA" id="ARBA00022448"/>
    </source>
</evidence>
<name>A0A2N6SXU3_9CORY</name>
<evidence type="ECO:0000313" key="8">
    <source>
        <dbReference type="EMBL" id="PMC61883.1"/>
    </source>
</evidence>
<feature type="domain" description="PTS EIIA type-1" evidence="7">
    <location>
        <begin position="20"/>
        <end position="125"/>
    </location>
</feature>
<dbReference type="InterPro" id="IPR050890">
    <property type="entry name" value="PTS_EIIA_component"/>
</dbReference>
<dbReference type="STRING" id="1725.WU86_04075"/>
<dbReference type="SUPFAM" id="SSF51261">
    <property type="entry name" value="Duplicated hybrid motif"/>
    <property type="match status" value="1"/>
</dbReference>
<comment type="caution">
    <text evidence="8">The sequence shown here is derived from an EMBL/GenBank/DDBJ whole genome shotgun (WGS) entry which is preliminary data.</text>
</comment>
<evidence type="ECO:0000256" key="1">
    <source>
        <dbReference type="ARBA" id="ARBA00004496"/>
    </source>
</evidence>
<evidence type="ECO:0000256" key="5">
    <source>
        <dbReference type="ARBA" id="ARBA00022683"/>
    </source>
</evidence>
<keyword evidence="4" id="KW-0808">Transferase</keyword>
<keyword evidence="2" id="KW-0813">Transport</keyword>
<dbReference type="InterPro" id="IPR001127">
    <property type="entry name" value="PTS_EIIA_1_perm"/>
</dbReference>
<dbReference type="PANTHER" id="PTHR45008:SF1">
    <property type="entry name" value="PTS SYSTEM GLUCOSE-SPECIFIC EIIA COMPONENT"/>
    <property type="match status" value="1"/>
</dbReference>
<dbReference type="InterPro" id="IPR011055">
    <property type="entry name" value="Dup_hybrid_motif"/>
</dbReference>
<comment type="subcellular location">
    <subcellularLocation>
        <location evidence="1">Cytoplasm</location>
    </subcellularLocation>
</comment>
<evidence type="ECO:0000259" key="7">
    <source>
        <dbReference type="PROSITE" id="PS51093"/>
    </source>
</evidence>
<proteinExistence type="predicted"/>
<evidence type="ECO:0000256" key="3">
    <source>
        <dbReference type="ARBA" id="ARBA00022597"/>
    </source>
</evidence>
<gene>
    <name evidence="8" type="ORF">CJ204_08635</name>
</gene>
<sequence>MTVVCSPIDGVAAALGDVPDEGFASGMVGAGLAVVPSAEGVMDVAAPVAGKVMRIMPHALVIMTPENRGVLVHVGIDTVHMKGEGFTVHAAKKDRVEVGDVLITADVAAIRAAGLDPICPVVIMESVAEDIGDVAAPGNPVAMGDPLFLA</sequence>
<dbReference type="Proteomes" id="UP000235363">
    <property type="component" value="Unassembled WGS sequence"/>
</dbReference>
<evidence type="ECO:0000313" key="9">
    <source>
        <dbReference type="Proteomes" id="UP000235363"/>
    </source>
</evidence>
<dbReference type="EMBL" id="PNHF01000019">
    <property type="protein sequence ID" value="PMC61883.1"/>
    <property type="molecule type" value="Genomic_DNA"/>
</dbReference>
<dbReference type="GO" id="GO:0009401">
    <property type="term" value="P:phosphoenolpyruvate-dependent sugar phosphotransferase system"/>
    <property type="evidence" value="ECO:0007669"/>
    <property type="project" value="UniProtKB-KW"/>
</dbReference>
<protein>
    <submittedName>
        <fullName evidence="8">PTS glucose transporter subunit IIA</fullName>
    </submittedName>
</protein>
<dbReference type="NCBIfam" id="TIGR00830">
    <property type="entry name" value="PTBA"/>
    <property type="match status" value="1"/>
</dbReference>
<reference evidence="8 9" key="1">
    <citation type="submission" date="2017-09" db="EMBL/GenBank/DDBJ databases">
        <title>Bacterial strain isolated from the female urinary microbiota.</title>
        <authorList>
            <person name="Thomas-White K."/>
            <person name="Kumar N."/>
            <person name="Forster S."/>
            <person name="Putonti C."/>
            <person name="Lawley T."/>
            <person name="Wolfe A.J."/>
        </authorList>
    </citation>
    <scope>NUCLEOTIDE SEQUENCE [LARGE SCALE GENOMIC DNA]</scope>
    <source>
        <strain evidence="8 9">UMB0908</strain>
    </source>
</reference>
<dbReference type="GO" id="GO:0005737">
    <property type="term" value="C:cytoplasm"/>
    <property type="evidence" value="ECO:0007669"/>
    <property type="project" value="UniProtKB-SubCell"/>
</dbReference>
<dbReference type="Pfam" id="PF00358">
    <property type="entry name" value="PTS_EIIA_1"/>
    <property type="match status" value="1"/>
</dbReference>
<accession>A0A2N6SXU3</accession>
<keyword evidence="3 8" id="KW-0762">Sugar transport</keyword>
<dbReference type="PANTHER" id="PTHR45008">
    <property type="entry name" value="PTS SYSTEM GLUCOSE-SPECIFIC EIIA COMPONENT"/>
    <property type="match status" value="1"/>
</dbReference>
<organism evidence="8 9">
    <name type="scientific">Corynebacterium xerosis</name>
    <dbReference type="NCBI Taxonomy" id="1725"/>
    <lineage>
        <taxon>Bacteria</taxon>
        <taxon>Bacillati</taxon>
        <taxon>Actinomycetota</taxon>
        <taxon>Actinomycetes</taxon>
        <taxon>Mycobacteriales</taxon>
        <taxon>Corynebacteriaceae</taxon>
        <taxon>Corynebacterium</taxon>
    </lineage>
</organism>
<evidence type="ECO:0000256" key="4">
    <source>
        <dbReference type="ARBA" id="ARBA00022679"/>
    </source>
</evidence>
<keyword evidence="5" id="KW-0598">Phosphotransferase system</keyword>
<dbReference type="Gene3D" id="2.70.70.10">
    <property type="entry name" value="Glucose Permease (Domain IIA)"/>
    <property type="match status" value="1"/>
</dbReference>